<feature type="transmembrane region" description="Helical" evidence="1">
    <location>
        <begin position="21"/>
        <end position="40"/>
    </location>
</feature>
<organism evidence="2 3">
    <name type="scientific">Sulfurisoma sediminicola</name>
    <dbReference type="NCBI Taxonomy" id="1381557"/>
    <lineage>
        <taxon>Bacteria</taxon>
        <taxon>Pseudomonadati</taxon>
        <taxon>Pseudomonadota</taxon>
        <taxon>Betaproteobacteria</taxon>
        <taxon>Nitrosomonadales</taxon>
        <taxon>Sterolibacteriaceae</taxon>
        <taxon>Sulfurisoma</taxon>
    </lineage>
</organism>
<dbReference type="RefSeq" id="WP_121239642.1">
    <property type="nucleotide sequence ID" value="NZ_BHVV01000001.1"/>
</dbReference>
<evidence type="ECO:0000313" key="3">
    <source>
        <dbReference type="Proteomes" id="UP000268908"/>
    </source>
</evidence>
<feature type="transmembrane region" description="Helical" evidence="1">
    <location>
        <begin position="90"/>
        <end position="109"/>
    </location>
</feature>
<keyword evidence="1" id="KW-1133">Transmembrane helix</keyword>
<name>A0A497XIH2_9PROT</name>
<accession>A0A497XIH2</accession>
<dbReference type="AlphaFoldDB" id="A0A497XIH2"/>
<evidence type="ECO:0000256" key="1">
    <source>
        <dbReference type="SAM" id="Phobius"/>
    </source>
</evidence>
<keyword evidence="3" id="KW-1185">Reference proteome</keyword>
<dbReference type="OrthoDB" id="582913at2"/>
<protein>
    <submittedName>
        <fullName evidence="2">Uncharacterized protein</fullName>
    </submittedName>
</protein>
<keyword evidence="1" id="KW-0812">Transmembrane</keyword>
<reference evidence="2 3" key="1">
    <citation type="submission" date="2018-10" db="EMBL/GenBank/DDBJ databases">
        <title>Genomic Encyclopedia of Type Strains, Phase IV (KMG-IV): sequencing the most valuable type-strain genomes for metagenomic binning, comparative biology and taxonomic classification.</title>
        <authorList>
            <person name="Goeker M."/>
        </authorList>
    </citation>
    <scope>NUCLEOTIDE SEQUENCE [LARGE SCALE GENOMIC DNA]</scope>
    <source>
        <strain evidence="2 3">DSM 26916</strain>
    </source>
</reference>
<evidence type="ECO:0000313" key="2">
    <source>
        <dbReference type="EMBL" id="RLJ67671.1"/>
    </source>
</evidence>
<dbReference type="EMBL" id="RCCI01000004">
    <property type="protein sequence ID" value="RLJ67671.1"/>
    <property type="molecule type" value="Genomic_DNA"/>
</dbReference>
<feature type="transmembrane region" description="Helical" evidence="1">
    <location>
        <begin position="60"/>
        <end position="78"/>
    </location>
</feature>
<proteinExistence type="predicted"/>
<dbReference type="Proteomes" id="UP000268908">
    <property type="component" value="Unassembled WGS sequence"/>
</dbReference>
<gene>
    <name evidence="2" type="ORF">DFR35_0220</name>
</gene>
<comment type="caution">
    <text evidence="2">The sequence shown here is derived from an EMBL/GenBank/DDBJ whole genome shotgun (WGS) entry which is preliminary data.</text>
</comment>
<keyword evidence="1" id="KW-0472">Membrane</keyword>
<sequence>MSTPEDDGWRPRATAASLSSHILPTSATMVGVCMTVLSLGRLSHDGRLGMFIDKVLAADAVVFLISAVLSFLSIRIRHEARRAEDWAEELFLLGLVLSTLSAILIAFTIDF</sequence>